<evidence type="ECO:0000313" key="4">
    <source>
        <dbReference type="Proteomes" id="UP000201519"/>
    </source>
</evidence>
<dbReference type="RefSeq" id="YP_003986543.1">
    <property type="nucleotide sequence ID" value="NC_014649.1"/>
</dbReference>
<dbReference type="EMBL" id="JN036606">
    <property type="protein sequence ID" value="AEJ34369.1"/>
    <property type="molecule type" value="Genomic_DNA"/>
</dbReference>
<accession>E3VXY5</accession>
<name>A0A0G2Y4G5_MIMIV</name>
<sequence>MNNYFTTVYPIKKILEKNGCKNCKVGYTGQRAFIIKCEKCKNYDRGNKLKKKNGRVEVSTSQELSIFPIGSMVSYINNKDEFRKGGYITKITADYFIYVTPDFETKYRVRYKNIKKMWVGDVYKVSSDIVSLSETTQPKTDFPVKIGNITVYYASDNTKKKNFMKTKKYKTSLEWYNYFHKN</sequence>
<reference evidence="3 6" key="3">
    <citation type="submission" date="2014-10" db="EMBL/GenBank/DDBJ databases">
        <title>Pan-genome analysis of Brazilian lineage A amoebal mimiviruses.</title>
        <authorList>
            <person name="Assis F.L."/>
            <person name="Abrahao J.S."/>
            <person name="Kroon E.G."/>
            <person name="Dornas F.P."/>
            <person name="Andrade K.R."/>
            <person name="Borato P.V.M."/>
            <person name="Pilotto M.R."/>
            <person name="Benamar S."/>
            <person name="LaScola B."/>
            <person name="Colson P."/>
        </authorList>
    </citation>
    <scope>NUCLEOTIDE SEQUENCE [LARGE SCALE GENOMIC DNA]</scope>
    <source>
        <strain evidence="3 6">Amazonia</strain>
    </source>
</reference>
<dbReference type="Proteomes" id="UP000240552">
    <property type="component" value="Segment"/>
</dbReference>
<dbReference type="Proteomes" id="UP000201519">
    <property type="component" value="Segment"/>
</dbReference>
<gene>
    <name evidence="1" type="primary">L57</name>
    <name evidence="2" type="ORF">MIMI_L57</name>
</gene>
<reference evidence="2 5" key="1">
    <citation type="journal article" date="2011" name="Proc. Natl. Acad. Sci. U.S.A.">
        <title>Mimivirus shows dramatic genome reduction after intraamoebal culture.</title>
        <authorList>
            <person name="Boyer M."/>
            <person name="Azza S."/>
            <person name="Barrassi L."/>
            <person name="Klose T."/>
            <person name="Campocasso A."/>
            <person name="Pagnier I."/>
            <person name="Fournous G."/>
            <person name="Borg A."/>
            <person name="Robert C."/>
            <person name="Zhang X."/>
            <person name="Desnues C."/>
            <person name="Henrissat B."/>
            <person name="Rossmann M.G."/>
            <person name="La Scola B."/>
            <person name="Raoult D."/>
        </authorList>
    </citation>
    <scope>NUCLEOTIDE SEQUENCE [LARGE SCALE GENOMIC DNA]</scope>
    <source>
        <strain evidence="2">M4</strain>
    </source>
</reference>
<dbReference type="GeneID" id="9924645"/>
<dbReference type="Proteomes" id="UP000274448">
    <property type="component" value="Segment"/>
</dbReference>
<organism evidence="1 4">
    <name type="scientific">Acanthamoeba polyphaga mimivirus</name>
    <name type="common">APMV</name>
    <dbReference type="NCBI Taxonomy" id="212035"/>
    <lineage>
        <taxon>Viruses</taxon>
        <taxon>Varidnaviria</taxon>
        <taxon>Bamfordvirae</taxon>
        <taxon>Nucleocytoviricota</taxon>
        <taxon>Megaviricetes</taxon>
        <taxon>Imitervirales</taxon>
        <taxon>Mimiviridae</taxon>
        <taxon>Megamimivirinae</taxon>
        <taxon>Mimivirus</taxon>
        <taxon>Mimivirus bradfordmassiliense</taxon>
    </lineage>
</organism>
<evidence type="ECO:0000313" key="5">
    <source>
        <dbReference type="Proteomes" id="UP000240552"/>
    </source>
</evidence>
<evidence type="ECO:0000313" key="2">
    <source>
        <dbReference type="EMBL" id="AEJ34369.1"/>
    </source>
</evidence>
<accession>A0A0G2Y4G5</accession>
<organismHost>
    <name type="scientific">Acanthamoeba polyphaga</name>
    <name type="common">Amoeba</name>
    <dbReference type="NCBI Taxonomy" id="5757"/>
</organismHost>
<keyword evidence="4" id="KW-1185">Reference proteome</keyword>
<evidence type="ECO:0000313" key="1">
    <source>
        <dbReference type="EMBL" id="ADO18278.1"/>
    </source>
</evidence>
<dbReference type="EMBL" id="HQ336222">
    <property type="protein sequence ID" value="ADO18278.1"/>
    <property type="molecule type" value="Genomic_DNA"/>
</dbReference>
<proteinExistence type="predicted"/>
<evidence type="ECO:0000313" key="3">
    <source>
        <dbReference type="EMBL" id="AKI80708.1"/>
    </source>
</evidence>
<reference evidence="1 4" key="2">
    <citation type="journal article" date="2011" name="Virol. J.">
        <title>Breaking the 1000-gene barrier for Mimivirus using ultra-deep genome and transcriptome sequencing.</title>
        <authorList>
            <person name="Legendre M."/>
            <person name="Santini S."/>
            <person name="Rico A."/>
            <person name="Abergel C."/>
            <person name="Claverie J.M."/>
        </authorList>
    </citation>
    <scope>NUCLEOTIDE SEQUENCE [LARGE SCALE GENOMIC DNA]</scope>
</reference>
<protein>
    <submittedName>
        <fullName evidence="2">Uncharacterized protein L57</fullName>
    </submittedName>
</protein>
<dbReference type="KEGG" id="vg:9924645"/>
<evidence type="ECO:0000313" key="6">
    <source>
        <dbReference type="Proteomes" id="UP000274448"/>
    </source>
</evidence>
<dbReference type="EMBL" id="KM982403">
    <property type="protein sequence ID" value="AKI80708.1"/>
    <property type="molecule type" value="Genomic_DNA"/>
</dbReference>